<organism evidence="7 8">
    <name type="scientific">Amycolatopsis australiensis</name>
    <dbReference type="NCBI Taxonomy" id="546364"/>
    <lineage>
        <taxon>Bacteria</taxon>
        <taxon>Bacillati</taxon>
        <taxon>Actinomycetota</taxon>
        <taxon>Actinomycetes</taxon>
        <taxon>Pseudonocardiales</taxon>
        <taxon>Pseudonocardiaceae</taxon>
        <taxon>Amycolatopsis</taxon>
    </lineage>
</organism>
<name>A0A1K1RUH0_9PSEU</name>
<evidence type="ECO:0000313" key="8">
    <source>
        <dbReference type="Proteomes" id="UP000182740"/>
    </source>
</evidence>
<evidence type="ECO:0000256" key="3">
    <source>
        <dbReference type="ARBA" id="ARBA00022679"/>
    </source>
</evidence>
<sequence length="418" mass="45043">MRVLFVTLDEKSHLYCMVPTAWALVAAGHEVRVASSPGFTDVITGTGLTAVPVGADNTMHEGMKQNRDAQEADIANWNDTDPASHTWEAIHARYTFTVWAGFSIYNDEMVADLVAHARDWRPDLVVWDALTYAGAIAAKACGAAHVRQLCWADVWCAMRRTFLQLMAAQPPERREDPLYDWLELTGRPYGVDFAEELVTGQATIDPLPEPLGAGSGVRRLPVRHVPYNGRAVVWDWLRTPPARPRVCLTLGASNTDAFGGDYVSIPEILAALSSLDVEVVAALVPAQRTALGEVPANVRVVESVALHTVLPTCAAIVHHGGFGSYGAALVAGVPQLTVTTPIADHLLRAQRLADQGAGLLFTHNGFTAAGLRTAVARLVGEPEFRANAARLRDLALAQPTPHELVADLERLVVSGKQG</sequence>
<dbReference type="Pfam" id="PF06722">
    <property type="entry name" value="EryCIII-like_C"/>
    <property type="match status" value="1"/>
</dbReference>
<dbReference type="NCBIfam" id="TIGR04516">
    <property type="entry name" value="glycosyl_450act"/>
    <property type="match status" value="1"/>
</dbReference>
<dbReference type="InterPro" id="IPR030953">
    <property type="entry name" value="Glycosyl_450act"/>
</dbReference>
<dbReference type="PANTHER" id="PTHR48050:SF13">
    <property type="entry name" value="STEROL 3-BETA-GLUCOSYLTRANSFERASE UGT80A2"/>
    <property type="match status" value="1"/>
</dbReference>
<keyword evidence="2" id="KW-0328">Glycosyltransferase</keyword>
<dbReference type="EMBL" id="FPJG01000006">
    <property type="protein sequence ID" value="SFW75734.1"/>
    <property type="molecule type" value="Genomic_DNA"/>
</dbReference>
<evidence type="ECO:0000256" key="2">
    <source>
        <dbReference type="ARBA" id="ARBA00022676"/>
    </source>
</evidence>
<dbReference type="CDD" id="cd03784">
    <property type="entry name" value="GT1_Gtf-like"/>
    <property type="match status" value="1"/>
</dbReference>
<dbReference type="STRING" id="546364.SAMN04489730_3981"/>
<dbReference type="AlphaFoldDB" id="A0A1K1RUH0"/>
<dbReference type="GO" id="GO:0016758">
    <property type="term" value="F:hexosyltransferase activity"/>
    <property type="evidence" value="ECO:0007669"/>
    <property type="project" value="UniProtKB-ARBA"/>
</dbReference>
<evidence type="ECO:0000313" key="7">
    <source>
        <dbReference type="EMBL" id="SFW75734.1"/>
    </source>
</evidence>
<dbReference type="Pfam" id="PF21036">
    <property type="entry name" value="EryCIII-like_N"/>
    <property type="match status" value="1"/>
</dbReference>
<dbReference type="InterPro" id="IPR002213">
    <property type="entry name" value="UDP_glucos_trans"/>
</dbReference>
<dbReference type="InterPro" id="IPR010610">
    <property type="entry name" value="EryCIII-like_C"/>
</dbReference>
<dbReference type="InterPro" id="IPR048284">
    <property type="entry name" value="EryCIII-like_N"/>
</dbReference>
<gene>
    <name evidence="7" type="ORF">SAMN04489730_3981</name>
</gene>
<evidence type="ECO:0000259" key="5">
    <source>
        <dbReference type="Pfam" id="PF06722"/>
    </source>
</evidence>
<dbReference type="SUPFAM" id="SSF53756">
    <property type="entry name" value="UDP-Glycosyltransferase/glycogen phosphorylase"/>
    <property type="match status" value="1"/>
</dbReference>
<dbReference type="Proteomes" id="UP000182740">
    <property type="component" value="Unassembled WGS sequence"/>
</dbReference>
<accession>A0A1K1RUH0</accession>
<feature type="domain" description="Erythromycin biosynthesis protein CIII-like C-terminal" evidence="5">
    <location>
        <begin position="267"/>
        <end position="411"/>
    </location>
</feature>
<dbReference type="OrthoDB" id="5488434at2"/>
<keyword evidence="4" id="KW-0045">Antibiotic biosynthesis</keyword>
<dbReference type="RefSeq" id="WP_072477686.1">
    <property type="nucleotide sequence ID" value="NZ_FPJG01000006.1"/>
</dbReference>
<feature type="domain" description="Erythromycin biosynthesis protein CIII-like N-terminal" evidence="6">
    <location>
        <begin position="22"/>
        <end position="251"/>
    </location>
</feature>
<dbReference type="GO" id="GO:0017000">
    <property type="term" value="P:antibiotic biosynthetic process"/>
    <property type="evidence" value="ECO:0007669"/>
    <property type="project" value="UniProtKB-KW"/>
</dbReference>
<reference evidence="8" key="1">
    <citation type="submission" date="2016-11" db="EMBL/GenBank/DDBJ databases">
        <authorList>
            <person name="Varghese N."/>
            <person name="Submissions S."/>
        </authorList>
    </citation>
    <scope>NUCLEOTIDE SEQUENCE [LARGE SCALE GENOMIC DNA]</scope>
    <source>
        <strain evidence="8">DSM 44671</strain>
    </source>
</reference>
<evidence type="ECO:0000256" key="1">
    <source>
        <dbReference type="ARBA" id="ARBA00006962"/>
    </source>
</evidence>
<dbReference type="FunFam" id="3.40.50.2000:FF:000072">
    <property type="entry name" value="Glycosyl transferase"/>
    <property type="match status" value="1"/>
</dbReference>
<evidence type="ECO:0000256" key="4">
    <source>
        <dbReference type="ARBA" id="ARBA00023194"/>
    </source>
</evidence>
<comment type="similarity">
    <text evidence="1">Belongs to the glycosyltransferase 28 family.</text>
</comment>
<protein>
    <submittedName>
        <fullName evidence="7">Glycosyltransferase, activator-dependent family</fullName>
    </submittedName>
</protein>
<dbReference type="PANTHER" id="PTHR48050">
    <property type="entry name" value="STEROL 3-BETA-GLUCOSYLTRANSFERASE"/>
    <property type="match status" value="1"/>
</dbReference>
<keyword evidence="8" id="KW-1185">Reference proteome</keyword>
<evidence type="ECO:0000259" key="6">
    <source>
        <dbReference type="Pfam" id="PF21036"/>
    </source>
</evidence>
<dbReference type="Gene3D" id="3.40.50.2000">
    <property type="entry name" value="Glycogen Phosphorylase B"/>
    <property type="match status" value="2"/>
</dbReference>
<dbReference type="GO" id="GO:0008194">
    <property type="term" value="F:UDP-glycosyltransferase activity"/>
    <property type="evidence" value="ECO:0007669"/>
    <property type="project" value="InterPro"/>
</dbReference>
<proteinExistence type="inferred from homology"/>
<dbReference type="InterPro" id="IPR050426">
    <property type="entry name" value="Glycosyltransferase_28"/>
</dbReference>
<keyword evidence="3 7" id="KW-0808">Transferase</keyword>